<evidence type="ECO:0000313" key="6">
    <source>
        <dbReference type="EnsemblMetazoa" id="XP_001606195"/>
    </source>
</evidence>
<organism evidence="6 7">
    <name type="scientific">Nasonia vitripennis</name>
    <name type="common">Parasitic wasp</name>
    <dbReference type="NCBI Taxonomy" id="7425"/>
    <lineage>
        <taxon>Eukaryota</taxon>
        <taxon>Metazoa</taxon>
        <taxon>Ecdysozoa</taxon>
        <taxon>Arthropoda</taxon>
        <taxon>Hexapoda</taxon>
        <taxon>Insecta</taxon>
        <taxon>Pterygota</taxon>
        <taxon>Neoptera</taxon>
        <taxon>Endopterygota</taxon>
        <taxon>Hymenoptera</taxon>
        <taxon>Apocrita</taxon>
        <taxon>Proctotrupomorpha</taxon>
        <taxon>Chalcidoidea</taxon>
        <taxon>Pteromalidae</taxon>
        <taxon>Pteromalinae</taxon>
        <taxon>Nasonia</taxon>
    </lineage>
</organism>
<protein>
    <recommendedName>
        <fullName evidence="2">Leucine-rich repeat-containing protein 51</fullName>
    </recommendedName>
</protein>
<evidence type="ECO:0000256" key="3">
    <source>
        <dbReference type="ARBA" id="ARBA00022490"/>
    </source>
</evidence>
<sequence>MAKKLSSDYRREESEVMHAGPPLDLSFKNANTIDELVKHTVQSSRVGRLPSKSTNHLYLTSSLWLSNNSLKSVQQLWDLAKTFLESPIDLRWLDLAYNRIRDLDDELLQFKNLTILYLHGNDISDMRIVSKLKMLPNLRTLTLHGNPVEQTKSYRRYVIALLPQISNLDFSPVIEAERKRALPTGFHKIMQSDS</sequence>
<dbReference type="InParanoid" id="A0A7M7G7C9"/>
<dbReference type="Proteomes" id="UP000002358">
    <property type="component" value="Chromosome 3"/>
</dbReference>
<dbReference type="InterPro" id="IPR032675">
    <property type="entry name" value="LRR_dom_sf"/>
</dbReference>
<dbReference type="PANTHER" id="PTHR46545:SF1">
    <property type="entry name" value="LEUCINE-RICH REPEAT-CONTAINING PROTEIN 51"/>
    <property type="match status" value="1"/>
</dbReference>
<comment type="subcellular location">
    <subcellularLocation>
        <location evidence="1">Cytoplasm</location>
    </subcellularLocation>
</comment>
<evidence type="ECO:0000256" key="1">
    <source>
        <dbReference type="ARBA" id="ARBA00004496"/>
    </source>
</evidence>
<dbReference type="GO" id="GO:0005737">
    <property type="term" value="C:cytoplasm"/>
    <property type="evidence" value="ECO:0007669"/>
    <property type="project" value="UniProtKB-SubCell"/>
</dbReference>
<evidence type="ECO:0000256" key="4">
    <source>
        <dbReference type="ARBA" id="ARBA00022614"/>
    </source>
</evidence>
<dbReference type="PROSITE" id="PS51450">
    <property type="entry name" value="LRR"/>
    <property type="match status" value="2"/>
</dbReference>
<reference evidence="6" key="1">
    <citation type="submission" date="2021-01" db="UniProtKB">
        <authorList>
            <consortium name="EnsemblMetazoa"/>
        </authorList>
    </citation>
    <scope>IDENTIFICATION</scope>
</reference>
<gene>
    <name evidence="6" type="primary">100122582</name>
</gene>
<name>A0A7M7G7C9_NASVI</name>
<dbReference type="OrthoDB" id="10264655at2759"/>
<dbReference type="Gene3D" id="3.80.10.10">
    <property type="entry name" value="Ribonuclease Inhibitor"/>
    <property type="match status" value="1"/>
</dbReference>
<keyword evidence="5" id="KW-0677">Repeat</keyword>
<evidence type="ECO:0000256" key="5">
    <source>
        <dbReference type="ARBA" id="ARBA00022737"/>
    </source>
</evidence>
<dbReference type="OMA" id="RTERQEM"/>
<evidence type="ECO:0000256" key="2">
    <source>
        <dbReference type="ARBA" id="ARBA00014223"/>
    </source>
</evidence>
<dbReference type="SUPFAM" id="SSF52058">
    <property type="entry name" value="L domain-like"/>
    <property type="match status" value="1"/>
</dbReference>
<keyword evidence="3" id="KW-0963">Cytoplasm</keyword>
<proteinExistence type="predicted"/>
<dbReference type="AlphaFoldDB" id="A0A7M7G7C9"/>
<dbReference type="PANTHER" id="PTHR46545">
    <property type="entry name" value="LEUCINE-RICH REPEAT-CONTAINING PROTEIN 51"/>
    <property type="match status" value="1"/>
</dbReference>
<dbReference type="InterPro" id="IPR001611">
    <property type="entry name" value="Leu-rich_rpt"/>
</dbReference>
<accession>A0A7M7G7C9</accession>
<dbReference type="KEGG" id="nvi:100122582"/>
<keyword evidence="7" id="KW-1185">Reference proteome</keyword>
<dbReference type="Pfam" id="PF14580">
    <property type="entry name" value="LRR_9"/>
    <property type="match status" value="1"/>
</dbReference>
<dbReference type="SMR" id="A0A7M7G7C9"/>
<dbReference type="EnsemblMetazoa" id="XM_001606145">
    <property type="protein sequence ID" value="XP_001606195"/>
    <property type="gene ID" value="LOC100122582"/>
</dbReference>
<evidence type="ECO:0000313" key="7">
    <source>
        <dbReference type="Proteomes" id="UP000002358"/>
    </source>
</evidence>
<keyword evidence="4" id="KW-0433">Leucine-rich repeat</keyword>